<dbReference type="EMBL" id="CM039171">
    <property type="protein sequence ID" value="KAH9797545.1"/>
    <property type="molecule type" value="Genomic_DNA"/>
</dbReference>
<comment type="caution">
    <text evidence="1">The sequence shown here is derived from an EMBL/GenBank/DDBJ whole genome shotgun (WGS) entry which is preliminary data.</text>
</comment>
<keyword evidence="1" id="KW-0378">Hydrolase</keyword>
<evidence type="ECO:0000313" key="1">
    <source>
        <dbReference type="EMBL" id="KAH9797545.1"/>
    </source>
</evidence>
<gene>
    <name evidence="1" type="ORF">KPL71_005903</name>
</gene>
<dbReference type="Proteomes" id="UP000829398">
    <property type="component" value="Chromosome 2"/>
</dbReference>
<sequence length="589" mass="66289">MIPIHIKELEGCCVAVDTYSWLHKGALSCSRELCKGLPTSRHIDYCMHRVNLLRHYGVKPILIFDGGLLPMKIEQENKRARSRKENLARAIECESEGNSSASYEFYQKAVDISPSIAHELIQVLKQQNVSYIVAPYEADAQMTFLAVSKQVEAVITEDSDLIPFGCSRIIFKMDKFGQGVEFQCSMLQKNKDLSFGGFTKQMLLEMCILSGCDYLQSLPGMGLKRAHALISKFKSYDKEVSDNSHLVVGQNSHLKNFKPESERKKLDLPVQKNLLTKYFSKRKFTTPRISPNHFSPEETSSLSPGEHHTAEASCDISCQSSSRMELETVGNFPHNSSEKNCFASEVPEFSASPSREMENERNAEHTSLPQFCRSIRNPCPALRKEHENKNCTDSVVGKGRTENRKVIVRSSYFLHKQVNKDDQENKQEKLVVENDAAIDMSENTGLQSAHFDYSYLKGTAIKRKTSLIDSVHTDKMGSKLMRTNASLHNNGYSDPNLDKTIATETDEAKFGANISHLGCYSEIAEKSMERFVSVISKYRCTSGSRASGLRAPLKDVRNTCTVRSSVAVDFSQFEYVPKSRKSDLASRRL</sequence>
<protein>
    <submittedName>
        <fullName evidence="1">Exonuclease 1</fullName>
    </submittedName>
</protein>
<proteinExistence type="predicted"/>
<name>A0ACB8NJK5_CITSI</name>
<evidence type="ECO:0000313" key="2">
    <source>
        <dbReference type="Proteomes" id="UP000829398"/>
    </source>
</evidence>
<keyword evidence="2" id="KW-1185">Reference proteome</keyword>
<keyword evidence="1" id="KW-0540">Nuclease</keyword>
<accession>A0ACB8NJK5</accession>
<organism evidence="1 2">
    <name type="scientific">Citrus sinensis</name>
    <name type="common">Sweet orange</name>
    <name type="synonym">Citrus aurantium var. sinensis</name>
    <dbReference type="NCBI Taxonomy" id="2711"/>
    <lineage>
        <taxon>Eukaryota</taxon>
        <taxon>Viridiplantae</taxon>
        <taxon>Streptophyta</taxon>
        <taxon>Embryophyta</taxon>
        <taxon>Tracheophyta</taxon>
        <taxon>Spermatophyta</taxon>
        <taxon>Magnoliopsida</taxon>
        <taxon>eudicotyledons</taxon>
        <taxon>Gunneridae</taxon>
        <taxon>Pentapetalae</taxon>
        <taxon>rosids</taxon>
        <taxon>malvids</taxon>
        <taxon>Sapindales</taxon>
        <taxon>Rutaceae</taxon>
        <taxon>Aurantioideae</taxon>
        <taxon>Citrus</taxon>
    </lineage>
</organism>
<keyword evidence="1" id="KW-0269">Exonuclease</keyword>
<reference evidence="2" key="1">
    <citation type="journal article" date="2023" name="Hortic. Res.">
        <title>A chromosome-level phased genome enabling allele-level studies in sweet orange: a case study on citrus Huanglongbing tolerance.</title>
        <authorList>
            <person name="Wu B."/>
            <person name="Yu Q."/>
            <person name="Deng Z."/>
            <person name="Duan Y."/>
            <person name="Luo F."/>
            <person name="Gmitter F. Jr."/>
        </authorList>
    </citation>
    <scope>NUCLEOTIDE SEQUENCE [LARGE SCALE GENOMIC DNA]</scope>
    <source>
        <strain evidence="2">cv. Valencia</strain>
    </source>
</reference>